<evidence type="ECO:0000256" key="9">
    <source>
        <dbReference type="SAM" id="SignalP"/>
    </source>
</evidence>
<dbReference type="GO" id="GO:0004565">
    <property type="term" value="F:beta-galactosidase activity"/>
    <property type="evidence" value="ECO:0007669"/>
    <property type="project" value="UniProtKB-EC"/>
</dbReference>
<protein>
    <recommendedName>
        <fullName evidence="3">beta-galactosidase</fullName>
        <ecNumber evidence="3">3.2.1.23</ecNumber>
    </recommendedName>
</protein>
<keyword evidence="7" id="KW-0326">Glycosidase</keyword>
<dbReference type="Gene3D" id="2.102.20.10">
    <property type="entry name" value="Beta-galactosidase, domain 2"/>
    <property type="match status" value="1"/>
</dbReference>
<dbReference type="InterPro" id="IPR025972">
    <property type="entry name" value="BetaGal_dom3"/>
</dbReference>
<dbReference type="AlphaFoldDB" id="S3CBR8"/>
<keyword evidence="6" id="KW-0325">Glycoprotein</keyword>
<sequence length="1050" mass="112605">MKALWQAVLLAAALMLTVTAAGPVSWDRFSLSINGTRVFIQSGEFHYQRLPVPELWLDIFQKLRANGFNTVSIYFFWSYHSAAPGVFDFTSPGKNVQLVLDMAKEAGLWVIARPGPYCNAETNAGSLALWGSDGSMGNLRTGDEKYHQAWGPWIAAIGEIIAKNEIGNGGPVILTQVENELTETVHVATNTLVVYMEQLKTALRAAGVTVPFTSNEKGMRGQSWSTDYQNVGGAVDVYGLDSYPGGLSCTNPNSGFNVVRTYYQWFAAYAITQPVSFPEFEGGWFSAWGSATFYDQCASEHSPGFADVFYKNNIGQRASNQNLYMAYGGTNWGHSAAPVVYTSYDYSAPIRETRQQTTKLFQAKLINLFSTSSPDLLKTEMLGNGTGFQVSSQSIFTWVLRNPDTNATFSVLQQVSTPSLNNVSTSVSLNTSAGAFSVPNVEIYGRQSKILVTDYVLGRGQSRRNALYYCTADIATSETFDDQDVLVLYLKYGQTGEFAFKDLKAGGGAKTTFTTYGSSSVTSTARVSSSNKNLRAFNYTQASGTTAVLFSNNVLVLLVEQTTAWRLWAPADGDVSLSSTPGKRLIILGPYLVRSARVDWARGVINVQGDNDVPTTLEAFIGKFGSNHWPAIHTISWNGRSIRATRTPYGSYTALIPGGRDSLKDIDLPFLLQSNESTAAGVKWYAADSLPEADPDYDDSRWTICNKTSTLSPVAPVTLPVLFSSDYGYYTGVKVYRGRFASAGDPTSVNITASGGLGFGWTAWVNGQFLGGIPGVGTDTTTSAVLEFPEGSLFRGNGTNVITVLVDYHGHDETSTKNGLGNPRGLLGAKLVGKDGSSTSPGFTSWKIAGNAGGPANIDAVRGPMNEGGLYGERLGWHLPGFDVAADKAFALSASGSSPFDGIESAAGVRFYVTHFSFGGAAGTAPAIPANIDIPLGIKLSAPAGTVARVELWVNGYEYGKYVPHIGPQTVFPIPPGIINTAAGETNTLALSLWAMTDAGAQLDYVAVVGYDGNVAYDTGFFAANAANAKQWKTGIADLQPGWTDRSKFA</sequence>
<dbReference type="Pfam" id="PF13364">
    <property type="entry name" value="BetaGal_ABD2"/>
    <property type="match status" value="2"/>
</dbReference>
<dbReference type="VEuPathDB" id="FungiDB:F503_05427"/>
<dbReference type="InterPro" id="IPR018954">
    <property type="entry name" value="Betagal_dom2"/>
</dbReference>
<name>S3CBR8_OPHP1</name>
<dbReference type="PRINTS" id="PR00742">
    <property type="entry name" value="GLHYDRLASE35"/>
</dbReference>
<dbReference type="SMART" id="SM01029">
    <property type="entry name" value="BetaGal_dom2"/>
    <property type="match status" value="1"/>
</dbReference>
<organism evidence="11 12">
    <name type="scientific">Ophiostoma piceae (strain UAMH 11346)</name>
    <name type="common">Sap stain fungus</name>
    <dbReference type="NCBI Taxonomy" id="1262450"/>
    <lineage>
        <taxon>Eukaryota</taxon>
        <taxon>Fungi</taxon>
        <taxon>Dikarya</taxon>
        <taxon>Ascomycota</taxon>
        <taxon>Pezizomycotina</taxon>
        <taxon>Sordariomycetes</taxon>
        <taxon>Sordariomycetidae</taxon>
        <taxon>Ophiostomatales</taxon>
        <taxon>Ophiostomataceae</taxon>
        <taxon>Ophiostoma</taxon>
    </lineage>
</organism>
<dbReference type="HOGENOM" id="CLU_005732_2_1_1"/>
<dbReference type="EC" id="3.2.1.23" evidence="3"/>
<dbReference type="SUPFAM" id="SSF51011">
    <property type="entry name" value="Glycosyl hydrolase domain"/>
    <property type="match status" value="1"/>
</dbReference>
<keyword evidence="12" id="KW-1185">Reference proteome</keyword>
<dbReference type="InterPro" id="IPR017853">
    <property type="entry name" value="GH"/>
</dbReference>
<dbReference type="PANTHER" id="PTHR23421">
    <property type="entry name" value="BETA-GALACTOSIDASE RELATED"/>
    <property type="match status" value="1"/>
</dbReference>
<dbReference type="SUPFAM" id="SSF117100">
    <property type="entry name" value="Beta-galactosidase LacA, domain 3"/>
    <property type="match status" value="1"/>
</dbReference>
<evidence type="ECO:0000313" key="12">
    <source>
        <dbReference type="Proteomes" id="UP000016923"/>
    </source>
</evidence>
<comment type="similarity">
    <text evidence="2 8">Belongs to the glycosyl hydrolase 35 family.</text>
</comment>
<dbReference type="SUPFAM" id="SSF51445">
    <property type="entry name" value="(Trans)glycosidases"/>
    <property type="match status" value="1"/>
</dbReference>
<evidence type="ECO:0000259" key="10">
    <source>
        <dbReference type="SMART" id="SM01029"/>
    </source>
</evidence>
<dbReference type="InterPro" id="IPR036833">
    <property type="entry name" value="BetaGal_dom3_sf"/>
</dbReference>
<evidence type="ECO:0000256" key="8">
    <source>
        <dbReference type="RuleBase" id="RU003679"/>
    </source>
</evidence>
<keyword evidence="5" id="KW-0378">Hydrolase</keyword>
<feature type="signal peptide" evidence="9">
    <location>
        <begin position="1"/>
        <end position="21"/>
    </location>
</feature>
<accession>S3CBR8</accession>
<dbReference type="EMBL" id="KE148146">
    <property type="protein sequence ID" value="EPE10332.1"/>
    <property type="molecule type" value="Genomic_DNA"/>
</dbReference>
<keyword evidence="4 9" id="KW-0732">Signal</keyword>
<proteinExistence type="inferred from homology"/>
<dbReference type="Pfam" id="PF10435">
    <property type="entry name" value="BetaGal_dom2"/>
    <property type="match status" value="1"/>
</dbReference>
<dbReference type="Gene3D" id="3.20.20.80">
    <property type="entry name" value="Glycosidases"/>
    <property type="match status" value="1"/>
</dbReference>
<evidence type="ECO:0000256" key="7">
    <source>
        <dbReference type="ARBA" id="ARBA00023295"/>
    </source>
</evidence>
<reference evidence="11 12" key="1">
    <citation type="journal article" date="2013" name="BMC Genomics">
        <title>The genome and transcriptome of the pine saprophyte Ophiostoma piceae, and a comparison with the bark beetle-associated pine pathogen Grosmannia clavigera.</title>
        <authorList>
            <person name="Haridas S."/>
            <person name="Wang Y."/>
            <person name="Lim L."/>
            <person name="Massoumi Alamouti S."/>
            <person name="Jackman S."/>
            <person name="Docking R."/>
            <person name="Robertson G."/>
            <person name="Birol I."/>
            <person name="Bohlmann J."/>
            <person name="Breuil C."/>
        </authorList>
    </citation>
    <scope>NUCLEOTIDE SEQUENCE [LARGE SCALE GENOMIC DNA]</scope>
    <source>
        <strain evidence="11 12">UAMH 11346</strain>
    </source>
</reference>
<dbReference type="FunFam" id="3.20.20.80:FF:000040">
    <property type="entry name" value="Beta-galactosidase A"/>
    <property type="match status" value="1"/>
</dbReference>
<dbReference type="Pfam" id="PF01301">
    <property type="entry name" value="Glyco_hydro_35"/>
    <property type="match status" value="1"/>
</dbReference>
<comment type="catalytic activity">
    <reaction evidence="1">
        <text>Hydrolysis of terminal non-reducing beta-D-galactose residues in beta-D-galactosides.</text>
        <dbReference type="EC" id="3.2.1.23"/>
    </reaction>
</comment>
<dbReference type="InterPro" id="IPR037110">
    <property type="entry name" value="Betagal_dom2_sf"/>
</dbReference>
<dbReference type="Gene3D" id="2.60.390.10">
    <property type="entry name" value="Beta-galactosidase, domain 3"/>
    <property type="match status" value="1"/>
</dbReference>
<evidence type="ECO:0000256" key="4">
    <source>
        <dbReference type="ARBA" id="ARBA00022729"/>
    </source>
</evidence>
<evidence type="ECO:0000256" key="5">
    <source>
        <dbReference type="ARBA" id="ARBA00022801"/>
    </source>
</evidence>
<feature type="chain" id="PRO_5004507060" description="beta-galactosidase" evidence="9">
    <location>
        <begin position="22"/>
        <end position="1050"/>
    </location>
</feature>
<evidence type="ECO:0000256" key="1">
    <source>
        <dbReference type="ARBA" id="ARBA00001412"/>
    </source>
</evidence>
<dbReference type="Pfam" id="PF13363">
    <property type="entry name" value="BetaGal_dom3"/>
    <property type="match status" value="1"/>
</dbReference>
<dbReference type="SUPFAM" id="SSF49785">
    <property type="entry name" value="Galactose-binding domain-like"/>
    <property type="match status" value="2"/>
</dbReference>
<dbReference type="STRING" id="1262450.S3CBR8"/>
<dbReference type="InterPro" id="IPR025300">
    <property type="entry name" value="BetaGal_jelly_roll_dom"/>
</dbReference>
<dbReference type="OMA" id="PEFEGGW"/>
<dbReference type="InterPro" id="IPR031330">
    <property type="entry name" value="Gly_Hdrlase_35_cat"/>
</dbReference>
<dbReference type="InterPro" id="IPR008979">
    <property type="entry name" value="Galactose-bd-like_sf"/>
</dbReference>
<dbReference type="InterPro" id="IPR001944">
    <property type="entry name" value="Glycoside_Hdrlase_35"/>
</dbReference>
<evidence type="ECO:0000256" key="6">
    <source>
        <dbReference type="ARBA" id="ARBA00023180"/>
    </source>
</evidence>
<dbReference type="Gene3D" id="2.60.120.260">
    <property type="entry name" value="Galactose-binding domain-like"/>
    <property type="match status" value="2"/>
</dbReference>
<dbReference type="Proteomes" id="UP000016923">
    <property type="component" value="Unassembled WGS sequence"/>
</dbReference>
<dbReference type="FunFam" id="2.60.120.260:FF:000065">
    <property type="entry name" value="Beta-galactosidase A"/>
    <property type="match status" value="1"/>
</dbReference>
<evidence type="ECO:0000313" key="11">
    <source>
        <dbReference type="EMBL" id="EPE10332.1"/>
    </source>
</evidence>
<dbReference type="OrthoDB" id="1657402at2759"/>
<gene>
    <name evidence="11" type="ORF">F503_05427</name>
</gene>
<dbReference type="GO" id="GO:0005975">
    <property type="term" value="P:carbohydrate metabolic process"/>
    <property type="evidence" value="ECO:0007669"/>
    <property type="project" value="InterPro"/>
</dbReference>
<evidence type="ECO:0000256" key="3">
    <source>
        <dbReference type="ARBA" id="ARBA00012756"/>
    </source>
</evidence>
<evidence type="ECO:0000256" key="2">
    <source>
        <dbReference type="ARBA" id="ARBA00009809"/>
    </source>
</evidence>
<dbReference type="eggNOG" id="KOG0496">
    <property type="taxonomic scope" value="Eukaryota"/>
</dbReference>
<feature type="domain" description="Beta-galactosidase" evidence="10">
    <location>
        <begin position="375"/>
        <end position="567"/>
    </location>
</feature>